<dbReference type="InterPro" id="IPR050951">
    <property type="entry name" value="Retrovirus_Pol_polyprotein"/>
</dbReference>
<organism evidence="1 2">
    <name type="scientific">Trichuris muris</name>
    <name type="common">Mouse whipworm</name>
    <dbReference type="NCBI Taxonomy" id="70415"/>
    <lineage>
        <taxon>Eukaryota</taxon>
        <taxon>Metazoa</taxon>
        <taxon>Ecdysozoa</taxon>
        <taxon>Nematoda</taxon>
        <taxon>Enoplea</taxon>
        <taxon>Dorylaimia</taxon>
        <taxon>Trichinellida</taxon>
        <taxon>Trichuridae</taxon>
        <taxon>Trichuris</taxon>
    </lineage>
</organism>
<protein>
    <submittedName>
        <fullName evidence="2">Reverse transcriptase domain-containing protein</fullName>
    </submittedName>
</protein>
<dbReference type="Gene3D" id="3.30.70.270">
    <property type="match status" value="1"/>
</dbReference>
<proteinExistence type="predicted"/>
<keyword evidence="1" id="KW-1185">Reference proteome</keyword>
<accession>A0A5S6QHW2</accession>
<dbReference type="SUPFAM" id="SSF56672">
    <property type="entry name" value="DNA/RNA polymerases"/>
    <property type="match status" value="1"/>
</dbReference>
<dbReference type="InterPro" id="IPR043128">
    <property type="entry name" value="Rev_trsase/Diguanyl_cyclase"/>
</dbReference>
<sequence length="253" mass="29151">MKSSRLKEHLTKVHPERSREHVVYFRKLHDKIMNRRTLCSNFTDDCKVWQTTHNRGAVVGSSDIGRKTSLSKDTAQRRTDEMAMDVEEALCDLLRRTEFPLQLEESTQPGNEALLLAYVHFIKDQQLTQEFLFARELSTDAKEHNCRCYCATGLNDALEMHQYPLPTPEDVFTTLNGGTVFSQIDFSDAYLKVEVISIQSPSFWRKISPRIFQQIMDTLISGLRGAVAYLEDVIVVGKTEENHKRNLDALRRI</sequence>
<evidence type="ECO:0000313" key="1">
    <source>
        <dbReference type="Proteomes" id="UP000046395"/>
    </source>
</evidence>
<dbReference type="WBParaSite" id="TMUE_2000006779.1">
    <property type="protein sequence ID" value="TMUE_2000006779.1"/>
    <property type="gene ID" value="WBGene00286199"/>
</dbReference>
<reference evidence="2" key="1">
    <citation type="submission" date="2019-12" db="UniProtKB">
        <authorList>
            <consortium name="WormBaseParasite"/>
        </authorList>
    </citation>
    <scope>IDENTIFICATION</scope>
</reference>
<name>A0A5S6QHW2_TRIMR</name>
<dbReference type="PANTHER" id="PTHR37984">
    <property type="entry name" value="PROTEIN CBG26694"/>
    <property type="match status" value="1"/>
</dbReference>
<dbReference type="Proteomes" id="UP000046395">
    <property type="component" value="Unassembled WGS sequence"/>
</dbReference>
<dbReference type="InterPro" id="IPR043502">
    <property type="entry name" value="DNA/RNA_pol_sf"/>
</dbReference>
<dbReference type="AlphaFoldDB" id="A0A5S6QHW2"/>
<evidence type="ECO:0000313" key="2">
    <source>
        <dbReference type="WBParaSite" id="TMUE_2000006779.1"/>
    </source>
</evidence>
<dbReference type="PANTHER" id="PTHR37984:SF5">
    <property type="entry name" value="PROTEIN NYNRIN-LIKE"/>
    <property type="match status" value="1"/>
</dbReference>